<keyword evidence="3" id="KW-0812">Transmembrane</keyword>
<feature type="transmembrane region" description="Helical" evidence="3">
    <location>
        <begin position="93"/>
        <end position="110"/>
    </location>
</feature>
<dbReference type="InterPro" id="IPR029787">
    <property type="entry name" value="Nucleotide_cyclase"/>
</dbReference>
<accession>A0A7X2IUV3</accession>
<keyword evidence="6" id="KW-1185">Reference proteome</keyword>
<proteinExistence type="predicted"/>
<dbReference type="Pfam" id="PF00990">
    <property type="entry name" value="GGDEF"/>
    <property type="match status" value="1"/>
</dbReference>
<dbReference type="PROSITE" id="PS50887">
    <property type="entry name" value="GGDEF"/>
    <property type="match status" value="1"/>
</dbReference>
<dbReference type="PANTHER" id="PTHR45138:SF9">
    <property type="entry name" value="DIGUANYLATE CYCLASE DGCM-RELATED"/>
    <property type="match status" value="1"/>
</dbReference>
<gene>
    <name evidence="5" type="ORF">GJ700_33005</name>
</gene>
<feature type="transmembrane region" description="Helical" evidence="3">
    <location>
        <begin position="61"/>
        <end position="81"/>
    </location>
</feature>
<dbReference type="EC" id="2.7.7.65" evidence="1"/>
<comment type="catalytic activity">
    <reaction evidence="2">
        <text>2 GTP = 3',3'-c-di-GMP + 2 diphosphate</text>
        <dbReference type="Rhea" id="RHEA:24898"/>
        <dbReference type="ChEBI" id="CHEBI:33019"/>
        <dbReference type="ChEBI" id="CHEBI:37565"/>
        <dbReference type="ChEBI" id="CHEBI:58805"/>
        <dbReference type="EC" id="2.7.7.65"/>
    </reaction>
</comment>
<feature type="domain" description="GGDEF" evidence="4">
    <location>
        <begin position="254"/>
        <end position="387"/>
    </location>
</feature>
<dbReference type="InterPro" id="IPR050469">
    <property type="entry name" value="Diguanylate_Cyclase"/>
</dbReference>
<protein>
    <recommendedName>
        <fullName evidence="1">diguanylate cyclase</fullName>
        <ecNumber evidence="1">2.7.7.65</ecNumber>
    </recommendedName>
</protein>
<dbReference type="EMBL" id="WKJJ01000034">
    <property type="protein sequence ID" value="MRV76542.1"/>
    <property type="molecule type" value="Genomic_DNA"/>
</dbReference>
<dbReference type="NCBIfam" id="TIGR00254">
    <property type="entry name" value="GGDEF"/>
    <property type="match status" value="1"/>
</dbReference>
<evidence type="ECO:0000313" key="6">
    <source>
        <dbReference type="Proteomes" id="UP000446768"/>
    </source>
</evidence>
<organism evidence="5 6">
    <name type="scientific">Pseudoduganella rivuli</name>
    <dbReference type="NCBI Taxonomy" id="2666085"/>
    <lineage>
        <taxon>Bacteria</taxon>
        <taxon>Pseudomonadati</taxon>
        <taxon>Pseudomonadota</taxon>
        <taxon>Betaproteobacteria</taxon>
        <taxon>Burkholderiales</taxon>
        <taxon>Oxalobacteraceae</taxon>
        <taxon>Telluria group</taxon>
        <taxon>Pseudoduganella</taxon>
    </lineage>
</organism>
<dbReference type="GO" id="GO:0052621">
    <property type="term" value="F:diguanylate cyclase activity"/>
    <property type="evidence" value="ECO:0007669"/>
    <property type="project" value="UniProtKB-EC"/>
</dbReference>
<dbReference type="CDD" id="cd01949">
    <property type="entry name" value="GGDEF"/>
    <property type="match status" value="1"/>
</dbReference>
<evidence type="ECO:0000256" key="3">
    <source>
        <dbReference type="SAM" id="Phobius"/>
    </source>
</evidence>
<dbReference type="AlphaFoldDB" id="A0A7X2IUV3"/>
<evidence type="ECO:0000256" key="1">
    <source>
        <dbReference type="ARBA" id="ARBA00012528"/>
    </source>
</evidence>
<evidence type="ECO:0000313" key="5">
    <source>
        <dbReference type="EMBL" id="MRV76542.1"/>
    </source>
</evidence>
<dbReference type="InterPro" id="IPR043128">
    <property type="entry name" value="Rev_trsase/Diguanyl_cyclase"/>
</dbReference>
<dbReference type="InterPro" id="IPR000160">
    <property type="entry name" value="GGDEF_dom"/>
</dbReference>
<dbReference type="SMART" id="SM00267">
    <property type="entry name" value="GGDEF"/>
    <property type="match status" value="1"/>
</dbReference>
<reference evidence="5 6" key="1">
    <citation type="submission" date="2019-11" db="EMBL/GenBank/DDBJ databases">
        <title>Novel species isolated from a subtropical stream in China.</title>
        <authorList>
            <person name="Lu H."/>
        </authorList>
    </citation>
    <scope>NUCLEOTIDE SEQUENCE [LARGE SCALE GENOMIC DNA]</scope>
    <source>
        <strain evidence="5 6">FT92W</strain>
    </source>
</reference>
<feature type="transmembrane region" description="Helical" evidence="3">
    <location>
        <begin position="192"/>
        <end position="212"/>
    </location>
</feature>
<feature type="transmembrane region" description="Helical" evidence="3">
    <location>
        <begin position="122"/>
        <end position="140"/>
    </location>
</feature>
<dbReference type="Proteomes" id="UP000446768">
    <property type="component" value="Unassembled WGS sequence"/>
</dbReference>
<comment type="caution">
    <text evidence="5">The sequence shown here is derived from an EMBL/GenBank/DDBJ whole genome shotgun (WGS) entry which is preliminary data.</text>
</comment>
<keyword evidence="3" id="KW-1133">Transmembrane helix</keyword>
<dbReference type="SUPFAM" id="SSF55073">
    <property type="entry name" value="Nucleotide cyclase"/>
    <property type="match status" value="1"/>
</dbReference>
<dbReference type="PANTHER" id="PTHR45138">
    <property type="entry name" value="REGULATORY COMPONENTS OF SENSORY TRANSDUCTION SYSTEM"/>
    <property type="match status" value="1"/>
</dbReference>
<dbReference type="FunFam" id="3.30.70.270:FF:000001">
    <property type="entry name" value="Diguanylate cyclase domain protein"/>
    <property type="match status" value="1"/>
</dbReference>
<evidence type="ECO:0000259" key="4">
    <source>
        <dbReference type="PROSITE" id="PS50887"/>
    </source>
</evidence>
<dbReference type="RefSeq" id="WP_154382146.1">
    <property type="nucleotide sequence ID" value="NZ_WKJJ01000034.1"/>
</dbReference>
<keyword evidence="3" id="KW-0472">Membrane</keyword>
<sequence>MEPATVYLLGALMMMANGGVLGLMHRDFPPSLRPSAVTWRIGTLLHACGCTMFMVQDSLPHSFVLPLANGLVMGGFTCYWGALRQFYGTPRTLLQLAPVTAGVIGVYWYAGVAPNPMGRMVVVSLVWMALLALCIHNLLLQSRRDRAWSRQVMAGIFIVLLMTVAFRLGWFLTVGMAPDYSGLDGSLWMNMASPVVVSIMPVIGTTAFLLMCSERIRRQWERAASTDYLTGLANRRTLADAGATRFEQARVRGRGFGLGVIDIDHFKSINDRYGHDVGDAALKHVAARLELACREGELPARQGGEEFVVLFDDVAHDSVLAAGERLRHAVAGSPFIAGEVMVPVTVSIGVAVCMPEDMEFDSVLRRADAALYAAKQGGRNRVECAALVTRMPELVPGTVV</sequence>
<name>A0A7X2IUV3_9BURK</name>
<feature type="transmembrane region" description="Helical" evidence="3">
    <location>
        <begin position="6"/>
        <end position="25"/>
    </location>
</feature>
<evidence type="ECO:0000256" key="2">
    <source>
        <dbReference type="ARBA" id="ARBA00034247"/>
    </source>
</evidence>
<feature type="transmembrane region" description="Helical" evidence="3">
    <location>
        <begin position="152"/>
        <end position="172"/>
    </location>
</feature>
<dbReference type="Gene3D" id="3.30.70.270">
    <property type="match status" value="1"/>
</dbReference>